<organism evidence="2 3">
    <name type="scientific">Brassica cretica</name>
    <name type="common">Mustard</name>
    <dbReference type="NCBI Taxonomy" id="69181"/>
    <lineage>
        <taxon>Eukaryota</taxon>
        <taxon>Viridiplantae</taxon>
        <taxon>Streptophyta</taxon>
        <taxon>Embryophyta</taxon>
        <taxon>Tracheophyta</taxon>
        <taxon>Spermatophyta</taxon>
        <taxon>Magnoliopsida</taxon>
        <taxon>eudicotyledons</taxon>
        <taxon>Gunneridae</taxon>
        <taxon>Pentapetalae</taxon>
        <taxon>rosids</taxon>
        <taxon>malvids</taxon>
        <taxon>Brassicales</taxon>
        <taxon>Brassicaceae</taxon>
        <taxon>Brassiceae</taxon>
        <taxon>Brassica</taxon>
    </lineage>
</organism>
<accession>A0A8S9PC30</accession>
<gene>
    <name evidence="2" type="ORF">F2Q69_00007042</name>
</gene>
<dbReference type="AlphaFoldDB" id="A0A8S9PC30"/>
<evidence type="ECO:0000313" key="2">
    <source>
        <dbReference type="EMBL" id="KAF3510627.1"/>
    </source>
</evidence>
<feature type="region of interest" description="Disordered" evidence="1">
    <location>
        <begin position="72"/>
        <end position="98"/>
    </location>
</feature>
<evidence type="ECO:0000256" key="1">
    <source>
        <dbReference type="SAM" id="MobiDB-lite"/>
    </source>
</evidence>
<reference evidence="2" key="1">
    <citation type="submission" date="2019-12" db="EMBL/GenBank/DDBJ databases">
        <title>Genome sequencing and annotation of Brassica cretica.</title>
        <authorList>
            <person name="Studholme D.J."/>
            <person name="Sarris P."/>
        </authorList>
    </citation>
    <scope>NUCLEOTIDE SEQUENCE</scope>
    <source>
        <strain evidence="2">PFS-109/04</strain>
        <tissue evidence="2">Leaf</tissue>
    </source>
</reference>
<comment type="caution">
    <text evidence="2">The sequence shown here is derived from an EMBL/GenBank/DDBJ whole genome shotgun (WGS) entry which is preliminary data.</text>
</comment>
<evidence type="ECO:0000313" key="3">
    <source>
        <dbReference type="Proteomes" id="UP000712600"/>
    </source>
</evidence>
<protein>
    <submittedName>
        <fullName evidence="2">Uncharacterized protein</fullName>
    </submittedName>
</protein>
<dbReference type="EMBL" id="QGKX02001521">
    <property type="protein sequence ID" value="KAF3510627.1"/>
    <property type="molecule type" value="Genomic_DNA"/>
</dbReference>
<name>A0A8S9PC30_BRACR</name>
<dbReference type="Proteomes" id="UP000712600">
    <property type="component" value="Unassembled WGS sequence"/>
</dbReference>
<sequence>MFGTSIDYELIALIDTRVDMKIEIRLMIVCTLERIRFREQPSFDETTSTSIEKLDTLTIDVDIVDERRTKRRFDHAGSSRAPPPVHDCDPWSTERQGDHIETREQFAEPRAAVRHRDCTHRAITEEWDDYDILFYSEWQKVIIEPTHFIDWATIRRLGLKEDLVEMIIGLGFGHMAIRSYDLYPELVRQFMAMVQLSRANQERASIDAMARASIDASSEKRYRTDQ</sequence>
<proteinExistence type="predicted"/>